<protein>
    <submittedName>
        <fullName evidence="2">Uncharacterized protein</fullName>
    </submittedName>
</protein>
<evidence type="ECO:0000256" key="1">
    <source>
        <dbReference type="SAM" id="MobiDB-lite"/>
    </source>
</evidence>
<gene>
    <name evidence="2" type="ORF">MAR_008658</name>
</gene>
<feature type="compositionally biased region" description="Basic and acidic residues" evidence="1">
    <location>
        <begin position="625"/>
        <end position="637"/>
    </location>
</feature>
<feature type="compositionally biased region" description="Acidic residues" evidence="1">
    <location>
        <begin position="447"/>
        <end position="462"/>
    </location>
</feature>
<dbReference type="Proteomes" id="UP001164746">
    <property type="component" value="Chromosome 4"/>
</dbReference>
<reference evidence="2" key="1">
    <citation type="submission" date="2022-11" db="EMBL/GenBank/DDBJ databases">
        <title>Centuries of genome instability and evolution in soft-shell clam transmissible cancer (bioRxiv).</title>
        <authorList>
            <person name="Hart S.F.M."/>
            <person name="Yonemitsu M.A."/>
            <person name="Giersch R.M."/>
            <person name="Beal B.F."/>
            <person name="Arriagada G."/>
            <person name="Davis B.W."/>
            <person name="Ostrander E.A."/>
            <person name="Goff S.P."/>
            <person name="Metzger M.J."/>
        </authorList>
    </citation>
    <scope>NUCLEOTIDE SEQUENCE</scope>
    <source>
        <strain evidence="2">MELC-2E11</strain>
        <tissue evidence="2">Siphon/mantle</tissue>
    </source>
</reference>
<feature type="region of interest" description="Disordered" evidence="1">
    <location>
        <begin position="443"/>
        <end position="509"/>
    </location>
</feature>
<feature type="region of interest" description="Disordered" evidence="1">
    <location>
        <begin position="523"/>
        <end position="571"/>
    </location>
</feature>
<keyword evidence="3" id="KW-1185">Reference proteome</keyword>
<proteinExistence type="predicted"/>
<sequence>MYLYCFFQFPISLFRDNVTDEIQVEENGLTVQELQKMLEYKLLYKALHHTLNSHTADWNTCVIRRAAAVLQHKALRYEELYNVRLGYQTYEAGDMKGMVIHQHTLIRALKMCNLTISPLKLMHRIKHSRDSFDEPGRIQLYEFIDLLTDFDKLLSHHDERMAKRLDAQYLHEEWEFPETKACYQKKSYRDLRSEVVRSEKTVHCVKGGYVRERPVTAPNLGRYNTRTLEEMKRRESARAQTALSMRLDSLLQRVYTKDKDGDIKPVDLTDRPQITGIQRTETPQVVTETELDETQRYLERLLFDIETEAGRHEINRDTEMEGYIPKYKVKKDLENIRKESQRRLQNIFRGWYDVRSKRGSHYILISQFLANTPKGELFRKMMNLSDAQIKKLHSHFLYRQTKAGETDKRPVTAPAVMSIQENQSIMRKGDHSDHVTIGKVTEILVPTEEDEEEVEEGDQEYMDNDRADMSRISGSTGSAGRSRSSSKYSRSPDSGVENMNYSYDTSSTSISDKIKNLSLDQRNKVVTSVNKPRPYSAHDDRQEETLKNENIAENGGEEHPRSKSAPGDRGQIEEVEDIAPTPYMEHSKPRTVHVGSMGKITLLESISEAKFWENHIHGNKPKVPNVKEEQDSVKDSGTESAIDEVEAETHVPVEQIPDTDVIHAVEWENRDNSSPNTQKNPKRKETLGNVDAEFISMLLEEEKRRRRKRMPKRPSVFVSAVKPWQQKPSLPGNRPRPSMAYTNITSKAMTNTGPSTEQNTTSQCEQTSIPLVNISKSKQLHLKKQKQSQSLNKYDGLVKRLGDNMTPYMKTLMLES</sequence>
<evidence type="ECO:0000313" key="2">
    <source>
        <dbReference type="EMBL" id="WAR02100.1"/>
    </source>
</evidence>
<organism evidence="2 3">
    <name type="scientific">Mya arenaria</name>
    <name type="common">Soft-shell clam</name>
    <dbReference type="NCBI Taxonomy" id="6604"/>
    <lineage>
        <taxon>Eukaryota</taxon>
        <taxon>Metazoa</taxon>
        <taxon>Spiralia</taxon>
        <taxon>Lophotrochozoa</taxon>
        <taxon>Mollusca</taxon>
        <taxon>Bivalvia</taxon>
        <taxon>Autobranchia</taxon>
        <taxon>Heteroconchia</taxon>
        <taxon>Euheterodonta</taxon>
        <taxon>Imparidentia</taxon>
        <taxon>Neoheterodontei</taxon>
        <taxon>Myida</taxon>
        <taxon>Myoidea</taxon>
        <taxon>Myidae</taxon>
        <taxon>Mya</taxon>
    </lineage>
</organism>
<accession>A0ABY7DXA0</accession>
<dbReference type="EMBL" id="CP111015">
    <property type="protein sequence ID" value="WAR02100.1"/>
    <property type="molecule type" value="Genomic_DNA"/>
</dbReference>
<name>A0ABY7DXA0_MYAAR</name>
<feature type="region of interest" description="Disordered" evidence="1">
    <location>
        <begin position="617"/>
        <end position="651"/>
    </location>
</feature>
<feature type="compositionally biased region" description="Basic and acidic residues" evidence="1">
    <location>
        <begin position="536"/>
        <end position="547"/>
    </location>
</feature>
<evidence type="ECO:0000313" key="3">
    <source>
        <dbReference type="Proteomes" id="UP001164746"/>
    </source>
</evidence>
<feature type="region of interest" description="Disordered" evidence="1">
    <location>
        <begin position="667"/>
        <end position="688"/>
    </location>
</feature>
<feature type="compositionally biased region" description="Low complexity" evidence="1">
    <location>
        <begin position="470"/>
        <end position="509"/>
    </location>
</feature>